<reference evidence="4 5" key="1">
    <citation type="submission" date="2016-10" db="EMBL/GenBank/DDBJ databases">
        <authorList>
            <person name="de Groot N.N."/>
        </authorList>
    </citation>
    <scope>NUCLEOTIDE SEQUENCE [LARGE SCALE GENOMIC DNA]</scope>
    <source>
        <strain evidence="4 5">HL3</strain>
    </source>
</reference>
<evidence type="ECO:0000313" key="5">
    <source>
        <dbReference type="Proteomes" id="UP000198611"/>
    </source>
</evidence>
<evidence type="ECO:0000313" key="4">
    <source>
        <dbReference type="EMBL" id="SFD33929.1"/>
    </source>
</evidence>
<evidence type="ECO:0000259" key="3">
    <source>
        <dbReference type="PROSITE" id="PS51782"/>
    </source>
</evidence>
<dbReference type="InterPro" id="IPR018392">
    <property type="entry name" value="LysM"/>
</dbReference>
<dbReference type="RefSeq" id="WP_093428117.1">
    <property type="nucleotide sequence ID" value="NZ_FOMJ01000004.1"/>
</dbReference>
<feature type="region of interest" description="Disordered" evidence="1">
    <location>
        <begin position="24"/>
        <end position="52"/>
    </location>
</feature>
<name>A0A1I1RHZ8_9GAMM</name>
<gene>
    <name evidence="4" type="ORF">SAMN05660831_01469</name>
</gene>
<accession>A0A1I1RHZ8</accession>
<keyword evidence="5" id="KW-1185">Reference proteome</keyword>
<dbReference type="InterPro" id="IPR036779">
    <property type="entry name" value="LysM_dom_sf"/>
</dbReference>
<dbReference type="SMART" id="SM00257">
    <property type="entry name" value="LysM"/>
    <property type="match status" value="1"/>
</dbReference>
<dbReference type="EMBL" id="FOMJ01000004">
    <property type="protein sequence ID" value="SFD33929.1"/>
    <property type="molecule type" value="Genomic_DNA"/>
</dbReference>
<evidence type="ECO:0000256" key="1">
    <source>
        <dbReference type="SAM" id="MobiDB-lite"/>
    </source>
</evidence>
<dbReference type="InterPro" id="IPR052196">
    <property type="entry name" value="Bact_Kbp"/>
</dbReference>
<feature type="signal peptide" evidence="2">
    <location>
        <begin position="1"/>
        <end position="19"/>
    </location>
</feature>
<dbReference type="PANTHER" id="PTHR34700:SF4">
    <property type="entry name" value="PHAGE-LIKE ELEMENT PBSX PROTEIN XKDP"/>
    <property type="match status" value="1"/>
</dbReference>
<sequence length="357" mass="38588">MAPLSTPLLGLLAALLLTACGHTPPDPDAGADPEPSTDVTGKSSPRPAADAPRRYTVRRGDTLWDIASRFFEDPWRWPGIWAKNEQVANPHLIFPGDTLVLRDGQLAIERGLPVTRLSPRVREEPLPAAIPAVDPDRLEPFLRHARLVRPDEWARAPRVVATEGERLMVGTPGQRVFVRGGTPAGRLRLAARGQAVTHPGSDRTLAHWLQPVAEGRRVADGDPATVRLNRVRRPVRGGERVLAVTEPEPPRRLRAAPAGADFTVVAIPGRLAHAGTHDTVVLHGEGARRGSIYRLRREGGTTRDPESGEEVVLPGRSIAWAVVYRTDEDLALALLVRAEEAVVAGDRAVAPARGADS</sequence>
<dbReference type="Pfam" id="PF01476">
    <property type="entry name" value="LysM"/>
    <property type="match status" value="1"/>
</dbReference>
<dbReference type="PANTHER" id="PTHR34700">
    <property type="entry name" value="POTASSIUM BINDING PROTEIN KBP"/>
    <property type="match status" value="1"/>
</dbReference>
<dbReference type="SUPFAM" id="SSF54106">
    <property type="entry name" value="LysM domain"/>
    <property type="match status" value="1"/>
</dbReference>
<dbReference type="STRING" id="1123397.SAMN05660831_01469"/>
<dbReference type="OrthoDB" id="9765158at2"/>
<organism evidence="4 5">
    <name type="scientific">Thiohalospira halophila DSM 15071</name>
    <dbReference type="NCBI Taxonomy" id="1123397"/>
    <lineage>
        <taxon>Bacteria</taxon>
        <taxon>Pseudomonadati</taxon>
        <taxon>Pseudomonadota</taxon>
        <taxon>Gammaproteobacteria</taxon>
        <taxon>Thiohalospirales</taxon>
        <taxon>Thiohalospiraceae</taxon>
        <taxon>Thiohalospira</taxon>
    </lineage>
</organism>
<feature type="chain" id="PRO_5011583376" evidence="2">
    <location>
        <begin position="20"/>
        <end position="357"/>
    </location>
</feature>
<dbReference type="CDD" id="cd00118">
    <property type="entry name" value="LysM"/>
    <property type="match status" value="1"/>
</dbReference>
<proteinExistence type="predicted"/>
<dbReference type="PROSITE" id="PS51782">
    <property type="entry name" value="LYSM"/>
    <property type="match status" value="1"/>
</dbReference>
<dbReference type="Gene3D" id="3.10.350.10">
    <property type="entry name" value="LysM domain"/>
    <property type="match status" value="1"/>
</dbReference>
<feature type="domain" description="LysM" evidence="3">
    <location>
        <begin position="53"/>
        <end position="101"/>
    </location>
</feature>
<evidence type="ECO:0000256" key="2">
    <source>
        <dbReference type="SAM" id="SignalP"/>
    </source>
</evidence>
<dbReference type="AlphaFoldDB" id="A0A1I1RHZ8"/>
<dbReference type="Proteomes" id="UP000198611">
    <property type="component" value="Unassembled WGS sequence"/>
</dbReference>
<keyword evidence="2" id="KW-0732">Signal</keyword>
<protein>
    <submittedName>
        <fullName evidence="4">LysM domain-containing protein</fullName>
    </submittedName>
</protein>